<keyword evidence="2" id="KW-1185">Reference proteome</keyword>
<evidence type="ECO:0000313" key="1">
    <source>
        <dbReference type="EMBL" id="RKL64696.1"/>
    </source>
</evidence>
<organism evidence="1 2">
    <name type="scientific">Salipaludibacillus neizhouensis</name>
    <dbReference type="NCBI Taxonomy" id="885475"/>
    <lineage>
        <taxon>Bacteria</taxon>
        <taxon>Bacillati</taxon>
        <taxon>Bacillota</taxon>
        <taxon>Bacilli</taxon>
        <taxon>Bacillales</taxon>
        <taxon>Bacillaceae</taxon>
    </lineage>
</organism>
<dbReference type="Gene3D" id="3.30.460.10">
    <property type="entry name" value="Beta Polymerase, domain 2"/>
    <property type="match status" value="1"/>
</dbReference>
<dbReference type="RefSeq" id="WP_223292456.1">
    <property type="nucleotide sequence ID" value="NZ_KZ614148.1"/>
</dbReference>
<dbReference type="Gene3D" id="1.20.120.330">
    <property type="entry name" value="Nucleotidyltransferases domain 2"/>
    <property type="match status" value="1"/>
</dbReference>
<dbReference type="Proteomes" id="UP000281498">
    <property type="component" value="Unassembled WGS sequence"/>
</dbReference>
<dbReference type="SUPFAM" id="SSF81301">
    <property type="entry name" value="Nucleotidyltransferase"/>
    <property type="match status" value="1"/>
</dbReference>
<dbReference type="InterPro" id="IPR043519">
    <property type="entry name" value="NT_sf"/>
</dbReference>
<dbReference type="InterPro" id="IPR007530">
    <property type="entry name" value="Aminoglycoside_adenylylTfrase"/>
</dbReference>
<dbReference type="GO" id="GO:0016779">
    <property type="term" value="F:nucleotidyltransferase activity"/>
    <property type="evidence" value="ECO:0007669"/>
    <property type="project" value="UniProtKB-KW"/>
</dbReference>
<dbReference type="EMBL" id="PDOE01000055">
    <property type="protein sequence ID" value="RKL64696.1"/>
    <property type="molecule type" value="Genomic_DNA"/>
</dbReference>
<dbReference type="Pfam" id="PF04439">
    <property type="entry name" value="Adenyl_transf"/>
    <property type="match status" value="1"/>
</dbReference>
<name>A0A3A9KIB3_9BACI</name>
<protein>
    <submittedName>
        <fullName evidence="1">Aminoglycoside 6-adenylyltransferase</fullName>
    </submittedName>
</protein>
<dbReference type="SUPFAM" id="SSF81631">
    <property type="entry name" value="PAP/OAS1 substrate-binding domain"/>
    <property type="match status" value="1"/>
</dbReference>
<keyword evidence="1" id="KW-0548">Nucleotidyltransferase</keyword>
<keyword evidence="1" id="KW-0808">Transferase</keyword>
<proteinExistence type="predicted"/>
<gene>
    <name evidence="1" type="ORF">CR203_24920</name>
</gene>
<evidence type="ECO:0000313" key="2">
    <source>
        <dbReference type="Proteomes" id="UP000281498"/>
    </source>
</evidence>
<reference evidence="1 2" key="1">
    <citation type="submission" date="2017-10" db="EMBL/GenBank/DDBJ databases">
        <title>Bacillus sp. nov., a halophilic bacterium isolated from a Keqin Lake.</title>
        <authorList>
            <person name="Wang H."/>
        </authorList>
    </citation>
    <scope>NUCLEOTIDE SEQUENCE [LARGE SCALE GENOMIC DNA]</scope>
    <source>
        <strain evidence="1 2">KCTC 13187</strain>
    </source>
</reference>
<sequence>MRKQEKMFDQLLEWGKRNEEIRTIILTSSRANPYAFKDVFTDYDIELFVNDLLPFLNSDKWMEHFGEVVTFDPLKPLEKDGWITRLVLYADGTKIDFQISINESVRKLTNKSHIPLEYDNGYMVLLDKDNITEDIKPPSYSAFVTKKPTEDEYRAVINEFWWDTTYVAKSLWRDELYFAKYMLDNIIRFNYLQKVIEWYIGVQNDWKVNPNKCGRWFKRYLNKETWEELETTFVGADIEENWNALFRTANLFNRLCREIGEELGYEYPVEVENKIRSYLLKAKNLDNNATTFQ</sequence>
<accession>A0A3A9KIB3</accession>
<comment type="caution">
    <text evidence="1">The sequence shown here is derived from an EMBL/GenBank/DDBJ whole genome shotgun (WGS) entry which is preliminary data.</text>
</comment>
<dbReference type="AlphaFoldDB" id="A0A3A9KIB3"/>